<feature type="compositionally biased region" description="Pro residues" evidence="2">
    <location>
        <begin position="19"/>
        <end position="40"/>
    </location>
</feature>
<feature type="transmembrane region" description="Helical" evidence="3">
    <location>
        <begin position="300"/>
        <end position="324"/>
    </location>
</feature>
<keyword evidence="3" id="KW-1133">Transmembrane helix</keyword>
<keyword evidence="5" id="KW-1185">Reference proteome</keyword>
<dbReference type="Pfam" id="PF05461">
    <property type="entry name" value="ApoL"/>
    <property type="match status" value="1"/>
</dbReference>
<dbReference type="AlphaFoldDB" id="A0AAV6GZA0"/>
<comment type="similarity">
    <text evidence="1">Belongs to the apolipoprotein L family.</text>
</comment>
<organism evidence="4 5">
    <name type="scientific">Alosa alosa</name>
    <name type="common">allis shad</name>
    <dbReference type="NCBI Taxonomy" id="278164"/>
    <lineage>
        <taxon>Eukaryota</taxon>
        <taxon>Metazoa</taxon>
        <taxon>Chordata</taxon>
        <taxon>Craniata</taxon>
        <taxon>Vertebrata</taxon>
        <taxon>Euteleostomi</taxon>
        <taxon>Actinopterygii</taxon>
        <taxon>Neopterygii</taxon>
        <taxon>Teleostei</taxon>
        <taxon>Clupei</taxon>
        <taxon>Clupeiformes</taxon>
        <taxon>Clupeoidei</taxon>
        <taxon>Clupeidae</taxon>
        <taxon>Alosa</taxon>
    </lineage>
</organism>
<dbReference type="GO" id="GO:0016020">
    <property type="term" value="C:membrane"/>
    <property type="evidence" value="ECO:0007669"/>
    <property type="project" value="TreeGrafter"/>
</dbReference>
<dbReference type="EMBL" id="JADWDJ010000007">
    <property type="protein sequence ID" value="KAG5278811.1"/>
    <property type="molecule type" value="Genomic_DNA"/>
</dbReference>
<dbReference type="GO" id="GO:0008289">
    <property type="term" value="F:lipid binding"/>
    <property type="evidence" value="ECO:0007669"/>
    <property type="project" value="InterPro"/>
</dbReference>
<evidence type="ECO:0000313" key="5">
    <source>
        <dbReference type="Proteomes" id="UP000823561"/>
    </source>
</evidence>
<dbReference type="GO" id="GO:0005576">
    <property type="term" value="C:extracellular region"/>
    <property type="evidence" value="ECO:0007669"/>
    <property type="project" value="InterPro"/>
</dbReference>
<dbReference type="PANTHER" id="PTHR14096:SF59">
    <property type="entry name" value="APOLIPOPROTEIN L, 1 ISOFORM X1"/>
    <property type="match status" value="1"/>
</dbReference>
<feature type="transmembrane region" description="Helical" evidence="3">
    <location>
        <begin position="271"/>
        <end position="294"/>
    </location>
</feature>
<dbReference type="GO" id="GO:0006869">
    <property type="term" value="P:lipid transport"/>
    <property type="evidence" value="ECO:0007669"/>
    <property type="project" value="InterPro"/>
</dbReference>
<dbReference type="InterPro" id="IPR008405">
    <property type="entry name" value="ApoL"/>
</dbReference>
<protein>
    <submittedName>
        <fullName evidence="4">Uncharacterized protein</fullName>
    </submittedName>
</protein>
<feature type="compositionally biased region" description="Basic and acidic residues" evidence="2">
    <location>
        <begin position="1"/>
        <end position="12"/>
    </location>
</feature>
<dbReference type="PANTHER" id="PTHR14096">
    <property type="entry name" value="APOLIPOPROTEIN L"/>
    <property type="match status" value="1"/>
</dbReference>
<keyword evidence="3" id="KW-0812">Transmembrane</keyword>
<gene>
    <name evidence="4" type="ORF">AALO_G00103010</name>
</gene>
<keyword evidence="3" id="KW-0472">Membrane</keyword>
<name>A0AAV6GZA0_9TELE</name>
<evidence type="ECO:0000256" key="2">
    <source>
        <dbReference type="SAM" id="MobiDB-lite"/>
    </source>
</evidence>
<evidence type="ECO:0000256" key="1">
    <source>
        <dbReference type="ARBA" id="ARBA00010090"/>
    </source>
</evidence>
<proteinExistence type="inferred from homology"/>
<feature type="region of interest" description="Disordered" evidence="2">
    <location>
        <begin position="1"/>
        <end position="93"/>
    </location>
</feature>
<evidence type="ECO:0000256" key="3">
    <source>
        <dbReference type="SAM" id="Phobius"/>
    </source>
</evidence>
<accession>A0AAV6GZA0</accession>
<feature type="region of interest" description="Disordered" evidence="2">
    <location>
        <begin position="131"/>
        <end position="169"/>
    </location>
</feature>
<sequence length="468" mass="51778">MAKQHYRPELKAHLSGGVPPTPPTSPPPPRPPTFPPPQCPPQDTTGTALSASSTKNRKADYHVQPQKTSQGLRPVRPPPPPPTKARHLTRQKTIDEYQSTVEPMYVEPDELHIRAKTEPAEEPLYITVLPDPPFNTQPQRLHHSVSESPDGPWSNSISPSPPVPAERQKFQHQLSLPARLPQGLETSRHISKEELEILLEWWNTAKETERIYHQFDENNLTMISNEAHRVRLALHLFEGLLFFRGQIFNDHITQLYCMADKLDELHKKTRIAGIAGGTSGAVGGVAVVAGLALAPFTFGASLVATAVGIGVAAVGGVTGASMAIKNKMSNTKERKRVEEIMQNYKIQMEDVEACLNFVSTGMECLMKCNLGILRGIDKDAMRVLRLAQVVGSQSISVRANGWSSGVLDGFTMSMDIYFSKEDQEQLKKGSETKFARKIRELAKQLKSGLDQLIQVRDTVRSAVQQVAM</sequence>
<reference evidence="4" key="1">
    <citation type="submission" date="2020-10" db="EMBL/GenBank/DDBJ databases">
        <title>Chromosome-scale genome assembly of the Allis shad, Alosa alosa.</title>
        <authorList>
            <person name="Margot Z."/>
            <person name="Christophe K."/>
            <person name="Cabau C."/>
            <person name="Louis A."/>
            <person name="Berthelot C."/>
            <person name="Parey E."/>
            <person name="Roest Crollius H."/>
            <person name="Montfort J."/>
            <person name="Robinson-Rechavi M."/>
            <person name="Bucao C."/>
            <person name="Bouchez O."/>
            <person name="Gislard M."/>
            <person name="Lluch J."/>
            <person name="Milhes M."/>
            <person name="Lampietro C."/>
            <person name="Lopez Roques C."/>
            <person name="Donnadieu C."/>
            <person name="Braasch I."/>
            <person name="Desvignes T."/>
            <person name="Postlethwait J."/>
            <person name="Bobe J."/>
            <person name="Guiguen Y."/>
        </authorList>
    </citation>
    <scope>NUCLEOTIDE SEQUENCE</scope>
    <source>
        <strain evidence="4">M-15738</strain>
        <tissue evidence="4">Blood</tissue>
    </source>
</reference>
<dbReference type="Proteomes" id="UP000823561">
    <property type="component" value="Chromosome 7"/>
</dbReference>
<evidence type="ECO:0000313" key="4">
    <source>
        <dbReference type="EMBL" id="KAG5278811.1"/>
    </source>
</evidence>
<comment type="caution">
    <text evidence="4">The sequence shown here is derived from an EMBL/GenBank/DDBJ whole genome shotgun (WGS) entry which is preliminary data.</text>
</comment>
<dbReference type="GO" id="GO:0042157">
    <property type="term" value="P:lipoprotein metabolic process"/>
    <property type="evidence" value="ECO:0007669"/>
    <property type="project" value="InterPro"/>
</dbReference>